<evidence type="ECO:0008006" key="5">
    <source>
        <dbReference type="Google" id="ProtNLM"/>
    </source>
</evidence>
<dbReference type="OrthoDB" id="14825at2"/>
<feature type="transmembrane region" description="Helical" evidence="2">
    <location>
        <begin position="137"/>
        <end position="156"/>
    </location>
</feature>
<name>F0S482_DESTD</name>
<accession>F0S482</accession>
<reference evidence="3 4" key="1">
    <citation type="journal article" date="2011" name="Stand. Genomic Sci.">
        <title>Complete genome sequence of the thermophilic sulfur-reducer Desulfurobacterium thermolithotrophum type strain (BSA(T)) from a deep-sea hydrothermal vent.</title>
        <authorList>
            <person name="Goker M."/>
            <person name="Daligault H."/>
            <person name="Mwirichia R."/>
            <person name="Lapidus A."/>
            <person name="Lucas S."/>
            <person name="Deshpande S."/>
            <person name="Pagani I."/>
            <person name="Tapia R."/>
            <person name="Cheng J.F."/>
            <person name="Goodwin L."/>
            <person name="Pitluck S."/>
            <person name="Liolios K."/>
            <person name="Ivanova N."/>
            <person name="Mavromatis K."/>
            <person name="Mikhailova N."/>
            <person name="Pati A."/>
            <person name="Chen A."/>
            <person name="Palaniappan K."/>
            <person name="Han C."/>
            <person name="Land M."/>
            <person name="Hauser L."/>
            <person name="Pan C."/>
            <person name="Brambilla E.M."/>
            <person name="Rohde M."/>
            <person name="Spring S."/>
            <person name="Sikorski J."/>
            <person name="Wirth R."/>
            <person name="Detter J.C."/>
            <person name="Woyke T."/>
            <person name="Bristow J."/>
            <person name="Eisen J.A."/>
            <person name="Markowitz V."/>
            <person name="Hugenholtz P."/>
            <person name="Kyrpides N.C."/>
            <person name="Klenk H.P."/>
        </authorList>
    </citation>
    <scope>NUCLEOTIDE SEQUENCE [LARGE SCALE GENOMIC DNA]</scope>
    <source>
        <strain evidence="4">DSM 11699 / BSA</strain>
    </source>
</reference>
<feature type="coiled-coil region" evidence="1">
    <location>
        <begin position="6"/>
        <end position="33"/>
    </location>
</feature>
<organism evidence="3 4">
    <name type="scientific">Desulfurobacterium thermolithotrophum (strain DSM 11699 / BSA)</name>
    <dbReference type="NCBI Taxonomy" id="868864"/>
    <lineage>
        <taxon>Bacteria</taxon>
        <taxon>Pseudomonadati</taxon>
        <taxon>Aquificota</taxon>
        <taxon>Aquificia</taxon>
        <taxon>Desulfurobacteriales</taxon>
        <taxon>Desulfurobacteriaceae</taxon>
        <taxon>Desulfurobacterium</taxon>
    </lineage>
</organism>
<dbReference type="Pfam" id="PF09622">
    <property type="entry name" value="DUF2391"/>
    <property type="match status" value="1"/>
</dbReference>
<evidence type="ECO:0000256" key="1">
    <source>
        <dbReference type="SAM" id="Coils"/>
    </source>
</evidence>
<reference evidence="4" key="2">
    <citation type="submission" date="2011-02" db="EMBL/GenBank/DDBJ databases">
        <title>The complete genome of Desulfurobacterium thermolithotrophum DSM 11699.</title>
        <authorList>
            <consortium name="US DOE Joint Genome Institute (JGI-PGF)"/>
            <person name="Lucas S."/>
            <person name="Copeland A."/>
            <person name="Lapidus A."/>
            <person name="Bruce D."/>
            <person name="Goodwin L."/>
            <person name="Pitluck S."/>
            <person name="Kyrpides N."/>
            <person name="Mavromatis K."/>
            <person name="Pagani I."/>
            <person name="Ivanova N."/>
            <person name="Mikhailova N."/>
            <person name="Daligault H."/>
            <person name="Detter J.C."/>
            <person name="Tapia R."/>
            <person name="Han C."/>
            <person name="Land M."/>
            <person name="Hauser L."/>
            <person name="Markowitz V."/>
            <person name="Cheng J.-F."/>
            <person name="Hugenholtz P."/>
            <person name="Woyke T."/>
            <person name="Wu D."/>
            <person name="Spring S."/>
            <person name="Brambilla E."/>
            <person name="Klenk H.-P."/>
            <person name="Eisen J.A."/>
        </authorList>
    </citation>
    <scope>NUCLEOTIDE SEQUENCE [LARGE SCALE GENOMIC DNA]</scope>
    <source>
        <strain evidence="4">DSM 11699 / BSA</strain>
    </source>
</reference>
<dbReference type="HOGENOM" id="CLU_111879_0_0_0"/>
<dbReference type="AlphaFoldDB" id="F0S482"/>
<feature type="transmembrane region" description="Helical" evidence="2">
    <location>
        <begin position="107"/>
        <end position="131"/>
    </location>
</feature>
<dbReference type="KEGG" id="dte:Dester_1015"/>
<proteinExistence type="predicted"/>
<dbReference type="InterPro" id="IPR024464">
    <property type="entry name" value="DUF2391"/>
</dbReference>
<protein>
    <recommendedName>
        <fullName evidence="5">DUF2391 domain-containing protein</fullName>
    </recommendedName>
</protein>
<dbReference type="STRING" id="868864.Dester_1015"/>
<keyword evidence="1" id="KW-0175">Coiled coil</keyword>
<dbReference type="EMBL" id="CP002543">
    <property type="protein sequence ID" value="ADY73654.1"/>
    <property type="molecule type" value="Genomic_DNA"/>
</dbReference>
<dbReference type="eggNOG" id="COG4711">
    <property type="taxonomic scope" value="Bacteria"/>
</dbReference>
<keyword evidence="2" id="KW-1133">Transmembrane helix</keyword>
<feature type="transmembrane region" description="Helical" evidence="2">
    <location>
        <begin position="39"/>
        <end position="57"/>
    </location>
</feature>
<feature type="transmembrane region" description="Helical" evidence="2">
    <location>
        <begin position="69"/>
        <end position="86"/>
    </location>
</feature>
<dbReference type="InParanoid" id="F0S482"/>
<evidence type="ECO:0000256" key="2">
    <source>
        <dbReference type="SAM" id="Phobius"/>
    </source>
</evidence>
<keyword evidence="2" id="KW-0472">Membrane</keyword>
<dbReference type="Proteomes" id="UP000007102">
    <property type="component" value="Chromosome"/>
</dbReference>
<gene>
    <name evidence="3" type="ordered locus">Dester_1015</name>
</gene>
<keyword evidence="4" id="KW-1185">Reference proteome</keyword>
<evidence type="ECO:0000313" key="4">
    <source>
        <dbReference type="Proteomes" id="UP000007102"/>
    </source>
</evidence>
<evidence type="ECO:0000313" key="3">
    <source>
        <dbReference type="EMBL" id="ADY73654.1"/>
    </source>
</evidence>
<keyword evidence="2" id="KW-0812">Transmembrane</keyword>
<sequence length="160" mass="17995">MEKRDIEKIEKELISLDKKISKVAENIENKKKRFNFNDFIQEIAGAIILAFPFAANADIWEISKAMSKLHAFILLILIIFGLFIFINYSNLGNWKVQNLAGFLPLRLVTSFFISLTVSAISLLVLGIYPGIIDNTDWFIKTVILVTLFSVIGSIGLDAAK</sequence>